<dbReference type="InterPro" id="IPR025660">
    <property type="entry name" value="Pept_his_AS"/>
</dbReference>
<dbReference type="FunFam" id="3.90.70.10:FF:000068">
    <property type="entry name" value="Cysteine protease 1"/>
    <property type="match status" value="1"/>
</dbReference>
<feature type="chain" id="PRO_5035879167" description="Actinidain" evidence="11">
    <location>
        <begin position="27"/>
        <end position="476"/>
    </location>
</feature>
<evidence type="ECO:0000259" key="13">
    <source>
        <dbReference type="SMART" id="SM00645"/>
    </source>
</evidence>
<keyword evidence="4" id="KW-0788">Thiol protease</keyword>
<feature type="signal peptide" evidence="11">
    <location>
        <begin position="1"/>
        <end position="26"/>
    </location>
</feature>
<dbReference type="InterPro" id="IPR038765">
    <property type="entry name" value="Papain-like_cys_pep_sf"/>
</dbReference>
<dbReference type="Pfam" id="PF00112">
    <property type="entry name" value="Peptidase_C1"/>
    <property type="match status" value="1"/>
</dbReference>
<evidence type="ECO:0000313" key="15">
    <source>
        <dbReference type="EMBL" id="CAA2982238.1"/>
    </source>
</evidence>
<feature type="domain" description="Peptidase C1A papain C-terminal" evidence="13">
    <location>
        <begin position="143"/>
        <end position="358"/>
    </location>
</feature>
<dbReference type="PROSITE" id="PS00640">
    <property type="entry name" value="THIOL_PROTEASE_ASN"/>
    <property type="match status" value="1"/>
</dbReference>
<dbReference type="SMART" id="SM00277">
    <property type="entry name" value="GRAN"/>
    <property type="match status" value="1"/>
</dbReference>
<evidence type="ECO:0000256" key="2">
    <source>
        <dbReference type="ARBA" id="ARBA00022670"/>
    </source>
</evidence>
<dbReference type="InterPro" id="IPR000118">
    <property type="entry name" value="Granulin"/>
</dbReference>
<dbReference type="OrthoDB" id="10253408at2759"/>
<dbReference type="Gene3D" id="2.10.25.160">
    <property type="entry name" value="Granulin"/>
    <property type="match status" value="1"/>
</dbReference>
<dbReference type="InterPro" id="IPR037277">
    <property type="entry name" value="Granulin_sf"/>
</dbReference>
<evidence type="ECO:0000259" key="14">
    <source>
        <dbReference type="SMART" id="SM00848"/>
    </source>
</evidence>
<dbReference type="InterPro" id="IPR025661">
    <property type="entry name" value="Pept_asp_AS"/>
</dbReference>
<dbReference type="EC" id="3.4.22.14" evidence="9"/>
<dbReference type="SMART" id="SM00645">
    <property type="entry name" value="Pept_C1"/>
    <property type="match status" value="1"/>
</dbReference>
<keyword evidence="5" id="KW-1015">Disulfide bond</keyword>
<dbReference type="InterPro" id="IPR013128">
    <property type="entry name" value="Peptidase_C1A"/>
</dbReference>
<keyword evidence="6" id="KW-0325">Glycoprotein</keyword>
<dbReference type="InterPro" id="IPR013201">
    <property type="entry name" value="Prot_inhib_I29"/>
</dbReference>
<evidence type="ECO:0000256" key="1">
    <source>
        <dbReference type="ARBA" id="ARBA00008455"/>
    </source>
</evidence>
<dbReference type="InterPro" id="IPR000169">
    <property type="entry name" value="Pept_cys_AS"/>
</dbReference>
<evidence type="ECO:0000259" key="12">
    <source>
        <dbReference type="SMART" id="SM00277"/>
    </source>
</evidence>
<evidence type="ECO:0000256" key="6">
    <source>
        <dbReference type="ARBA" id="ARBA00023180"/>
    </source>
</evidence>
<dbReference type="PROSITE" id="PS00639">
    <property type="entry name" value="THIOL_PROTEASE_HIS"/>
    <property type="match status" value="1"/>
</dbReference>
<evidence type="ECO:0000313" key="16">
    <source>
        <dbReference type="Proteomes" id="UP000594638"/>
    </source>
</evidence>
<dbReference type="AlphaFoldDB" id="A0A8S0RSJ6"/>
<evidence type="ECO:0000256" key="10">
    <source>
        <dbReference type="ARBA" id="ARBA00068904"/>
    </source>
</evidence>
<dbReference type="PANTHER" id="PTHR12411">
    <property type="entry name" value="CYSTEINE PROTEASE FAMILY C1-RELATED"/>
    <property type="match status" value="1"/>
</dbReference>
<comment type="catalytic activity">
    <reaction evidence="7">
        <text>Specificity close to that of papain.</text>
        <dbReference type="EC" id="3.4.22.14"/>
    </reaction>
</comment>
<dbReference type="SUPFAM" id="SSF57277">
    <property type="entry name" value="Granulin repeat"/>
    <property type="match status" value="1"/>
</dbReference>
<dbReference type="CDD" id="cd02248">
    <property type="entry name" value="Peptidase_C1A"/>
    <property type="match status" value="1"/>
</dbReference>
<dbReference type="Pfam" id="PF00396">
    <property type="entry name" value="Granulin"/>
    <property type="match status" value="1"/>
</dbReference>
<evidence type="ECO:0000256" key="5">
    <source>
        <dbReference type="ARBA" id="ARBA00023157"/>
    </source>
</evidence>
<dbReference type="Gene3D" id="3.90.70.10">
    <property type="entry name" value="Cysteine proteinases"/>
    <property type="match status" value="1"/>
</dbReference>
<comment type="similarity">
    <text evidence="1">Belongs to the peptidase C1 family.</text>
</comment>
<dbReference type="GO" id="GO:0004197">
    <property type="term" value="F:cysteine-type endopeptidase activity"/>
    <property type="evidence" value="ECO:0007669"/>
    <property type="project" value="UniProtKB-EC"/>
</dbReference>
<comment type="function">
    <text evidence="8">Cysteine protease responsible for the cleavage of kiwellin into kissper and KiTH.</text>
</comment>
<keyword evidence="11" id="KW-0732">Signal</keyword>
<feature type="domain" description="Granulins" evidence="12">
    <location>
        <begin position="381"/>
        <end position="438"/>
    </location>
</feature>
<evidence type="ECO:0000256" key="8">
    <source>
        <dbReference type="ARBA" id="ARBA00058326"/>
    </source>
</evidence>
<dbReference type="PRINTS" id="PR00705">
    <property type="entry name" value="PAPAIN"/>
</dbReference>
<dbReference type="Gramene" id="OE9A111535T1">
    <property type="protein sequence ID" value="OE9A111535C1"/>
    <property type="gene ID" value="OE9A111535"/>
</dbReference>
<evidence type="ECO:0000256" key="9">
    <source>
        <dbReference type="ARBA" id="ARBA00066502"/>
    </source>
</evidence>
<comment type="caution">
    <text evidence="15">The sequence shown here is derived from an EMBL/GenBank/DDBJ whole genome shotgun (WGS) entry which is preliminary data.</text>
</comment>
<name>A0A8S0RSJ6_OLEEU</name>
<keyword evidence="3" id="KW-0378">Hydrolase</keyword>
<evidence type="ECO:0000256" key="4">
    <source>
        <dbReference type="ARBA" id="ARBA00022807"/>
    </source>
</evidence>
<evidence type="ECO:0000256" key="11">
    <source>
        <dbReference type="SAM" id="SignalP"/>
    </source>
</evidence>
<dbReference type="Pfam" id="PF08246">
    <property type="entry name" value="Inhibitor_I29"/>
    <property type="match status" value="1"/>
</dbReference>
<accession>A0A8S0RSJ6</accession>
<gene>
    <name evidence="15" type="ORF">OLEA9_A111535</name>
</gene>
<dbReference type="Proteomes" id="UP000594638">
    <property type="component" value="Unassembled WGS sequence"/>
</dbReference>
<dbReference type="EMBL" id="CACTIH010003690">
    <property type="protein sequence ID" value="CAA2982238.1"/>
    <property type="molecule type" value="Genomic_DNA"/>
</dbReference>
<keyword evidence="2" id="KW-0645">Protease</keyword>
<proteinExistence type="inferred from homology"/>
<evidence type="ECO:0000256" key="7">
    <source>
        <dbReference type="ARBA" id="ARBA00050389"/>
    </source>
</evidence>
<dbReference type="InterPro" id="IPR000668">
    <property type="entry name" value="Peptidase_C1A_C"/>
</dbReference>
<sequence length="476" mass="52945">MAAAISSTMAILFLFLFTLFLAKTNASDMSIISYDEQNNLNGPILRSHDEVMSMYEAWIVKHSKSYNALGEKEKRFQIFKDNLRYIDEHNAKGNQTYKLGLNRFADLTNEEYRSKYLGRKIDANRTFPRVKSNRYDLKDDDSLPDSIDWRDKGAVNPIKDQGSCGSCWAFSTIASVEGINHIKTGELVSLSEQELVDCDRSYNEGCDGGLMDYAFDFIIRNGGIDTEEDYPYKGYDDKCDQYRKNARVVSIDSYEDVAPYNEKALKKAVANQPVSISMEGSGIDFQLYESGIFTGKCGTSLDHGVNAVGYGTEDGLDYWIIRNSWGEYWGEKGYVRMQRNVAAKSGLCGIAMEPSYPIKTSKNPPNPGPSPPSPSKPDNICDEFSVCPESDTCCCLEELLGSCFIWGCCPLEGATCCEDNASCCPHRYPVCHISSGTCSLSKGNPFGVKALMRVRAQRIGTSRSIEGRTAVLEETS</sequence>
<dbReference type="GO" id="GO:0006508">
    <property type="term" value="P:proteolysis"/>
    <property type="evidence" value="ECO:0007669"/>
    <property type="project" value="UniProtKB-KW"/>
</dbReference>
<evidence type="ECO:0000256" key="3">
    <source>
        <dbReference type="ARBA" id="ARBA00022801"/>
    </source>
</evidence>
<dbReference type="SMART" id="SM00848">
    <property type="entry name" value="Inhibitor_I29"/>
    <property type="match status" value="1"/>
</dbReference>
<protein>
    <recommendedName>
        <fullName evidence="10">Actinidain</fullName>
        <ecNumber evidence="9">3.4.22.14</ecNumber>
    </recommendedName>
</protein>
<dbReference type="SUPFAM" id="SSF54001">
    <property type="entry name" value="Cysteine proteinases"/>
    <property type="match status" value="1"/>
</dbReference>
<organism evidence="15 16">
    <name type="scientific">Olea europaea subsp. europaea</name>
    <dbReference type="NCBI Taxonomy" id="158383"/>
    <lineage>
        <taxon>Eukaryota</taxon>
        <taxon>Viridiplantae</taxon>
        <taxon>Streptophyta</taxon>
        <taxon>Embryophyta</taxon>
        <taxon>Tracheophyta</taxon>
        <taxon>Spermatophyta</taxon>
        <taxon>Magnoliopsida</taxon>
        <taxon>eudicotyledons</taxon>
        <taxon>Gunneridae</taxon>
        <taxon>Pentapetalae</taxon>
        <taxon>asterids</taxon>
        <taxon>lamiids</taxon>
        <taxon>Lamiales</taxon>
        <taxon>Oleaceae</taxon>
        <taxon>Oleeae</taxon>
        <taxon>Olea</taxon>
    </lineage>
</organism>
<dbReference type="PROSITE" id="PS00139">
    <property type="entry name" value="THIOL_PROTEASE_CYS"/>
    <property type="match status" value="1"/>
</dbReference>
<keyword evidence="16" id="KW-1185">Reference proteome</keyword>
<feature type="domain" description="Cathepsin propeptide inhibitor" evidence="14">
    <location>
        <begin position="55"/>
        <end position="112"/>
    </location>
</feature>
<dbReference type="FunFam" id="2.10.25.160:FF:000002">
    <property type="entry name" value="Cysteine protease 1"/>
    <property type="match status" value="1"/>
</dbReference>
<reference evidence="15 16" key="1">
    <citation type="submission" date="2019-12" db="EMBL/GenBank/DDBJ databases">
        <authorList>
            <person name="Alioto T."/>
            <person name="Alioto T."/>
            <person name="Gomez Garrido J."/>
        </authorList>
    </citation>
    <scope>NUCLEOTIDE SEQUENCE [LARGE SCALE GENOMIC DNA]</scope>
</reference>
<dbReference type="InterPro" id="IPR039417">
    <property type="entry name" value="Peptidase_C1A_papain-like"/>
</dbReference>